<evidence type="ECO:0000313" key="3">
    <source>
        <dbReference type="Proteomes" id="UP000094626"/>
    </source>
</evidence>
<sequence>MSATPAWFDGAVAAAPEVSTLALGDKRIELLVWGDAGRPGLLLLHGSMANAWWWAVIAPLLADRFRVAALSFSGMGASAHNPPYTVAGYADEAIAAARAAGLFASGVAPVVAGHSAGGGVAVQLATRAGPERCGAAIIVDSAILPGGVEFGEPPGKPARVYATVAEAVARYRLVPAQAIVHPFLVAWVAAKSLRRVPGGWTWSFDPALRGTFSARAAWDLLPRIQCPLHVVNGAQSSVTTPARMALILAQAPAGTQVIEIAEAAHHVPIDQPLALAEAIGAIADEIVRSEGLAQGETRS</sequence>
<dbReference type="Pfam" id="PF12697">
    <property type="entry name" value="Abhydrolase_6"/>
    <property type="match status" value="1"/>
</dbReference>
<reference evidence="3" key="1">
    <citation type="journal article" date="2017" name="J. Biotechnol.">
        <title>Complete genome sequence of Novosphingobium resinovorum SA1, a versatile xenobiotic-degrading bacterium capable of utilizing sulfanilic acid.</title>
        <authorList>
            <person name="Hegedus B."/>
            <person name="Kos P.B."/>
            <person name="Balint B."/>
            <person name="Maroti G."/>
            <person name="Gan H.M."/>
            <person name="Perei K."/>
            <person name="Rakhely G."/>
        </authorList>
    </citation>
    <scope>NUCLEOTIDE SEQUENCE [LARGE SCALE GENOMIC DNA]</scope>
    <source>
        <strain evidence="3">SA1</strain>
    </source>
</reference>
<dbReference type="EMBL" id="CP017077">
    <property type="protein sequence ID" value="AOR80519.1"/>
    <property type="molecule type" value="Genomic_DNA"/>
</dbReference>
<dbReference type="AlphaFoldDB" id="A0A1D8AEH6"/>
<dbReference type="PANTHER" id="PTHR43194">
    <property type="entry name" value="HYDROLASE ALPHA/BETA FOLD FAMILY"/>
    <property type="match status" value="1"/>
</dbReference>
<dbReference type="InterPro" id="IPR000073">
    <property type="entry name" value="AB_hydrolase_1"/>
</dbReference>
<dbReference type="OrthoDB" id="9804723at2"/>
<accession>A0A1D8AEH6</accession>
<organism evidence="2 3">
    <name type="scientific">Novosphingobium resinovorum</name>
    <dbReference type="NCBI Taxonomy" id="158500"/>
    <lineage>
        <taxon>Bacteria</taxon>
        <taxon>Pseudomonadati</taxon>
        <taxon>Pseudomonadota</taxon>
        <taxon>Alphaproteobacteria</taxon>
        <taxon>Sphingomonadales</taxon>
        <taxon>Sphingomonadaceae</taxon>
        <taxon>Novosphingobium</taxon>
    </lineage>
</organism>
<dbReference type="Gene3D" id="3.40.50.1820">
    <property type="entry name" value="alpha/beta hydrolase"/>
    <property type="match status" value="1"/>
</dbReference>
<evidence type="ECO:0000259" key="1">
    <source>
        <dbReference type="Pfam" id="PF12697"/>
    </source>
</evidence>
<dbReference type="InterPro" id="IPR029058">
    <property type="entry name" value="AB_hydrolase_fold"/>
</dbReference>
<proteinExistence type="predicted"/>
<evidence type="ECO:0000313" key="2">
    <source>
        <dbReference type="EMBL" id="AOR80519.1"/>
    </source>
</evidence>
<gene>
    <name evidence="2" type="ORF">BES08_27080</name>
</gene>
<protein>
    <recommendedName>
        <fullName evidence="1">AB hydrolase-1 domain-containing protein</fullName>
    </recommendedName>
</protein>
<dbReference type="PANTHER" id="PTHR43194:SF2">
    <property type="entry name" value="PEROXISOMAL MEMBRANE PROTEIN LPX1"/>
    <property type="match status" value="1"/>
</dbReference>
<keyword evidence="2" id="KW-0614">Plasmid</keyword>
<dbReference type="RefSeq" id="WP_069709906.1">
    <property type="nucleotide sequence ID" value="NZ_CP017077.1"/>
</dbReference>
<geneLocation type="plasmid" evidence="2 3">
    <name>pSA2</name>
</geneLocation>
<dbReference type="InterPro" id="IPR050228">
    <property type="entry name" value="Carboxylesterase_BioH"/>
</dbReference>
<name>A0A1D8AEH6_9SPHN</name>
<dbReference type="Proteomes" id="UP000094626">
    <property type="component" value="Plasmid pSA2"/>
</dbReference>
<dbReference type="SUPFAM" id="SSF53474">
    <property type="entry name" value="alpha/beta-Hydrolases"/>
    <property type="match status" value="1"/>
</dbReference>
<dbReference type="KEGG" id="nre:BES08_27080"/>
<keyword evidence="3" id="KW-1185">Reference proteome</keyword>
<feature type="domain" description="AB hydrolase-1" evidence="1">
    <location>
        <begin position="41"/>
        <end position="278"/>
    </location>
</feature>